<feature type="compositionally biased region" description="Basic residues" evidence="1">
    <location>
        <begin position="28"/>
        <end position="46"/>
    </location>
</feature>
<feature type="compositionally biased region" description="Basic and acidic residues" evidence="1">
    <location>
        <begin position="270"/>
        <end position="284"/>
    </location>
</feature>
<evidence type="ECO:0000313" key="3">
    <source>
        <dbReference type="Proteomes" id="UP001437256"/>
    </source>
</evidence>
<feature type="compositionally biased region" description="Polar residues" evidence="1">
    <location>
        <begin position="232"/>
        <end position="248"/>
    </location>
</feature>
<dbReference type="Proteomes" id="UP001437256">
    <property type="component" value="Unassembled WGS sequence"/>
</dbReference>
<protein>
    <submittedName>
        <fullName evidence="2">Uncharacterized protein</fullName>
    </submittedName>
</protein>
<comment type="caution">
    <text evidence="2">The sequence shown here is derived from an EMBL/GenBank/DDBJ whole genome shotgun (WGS) entry which is preliminary data.</text>
</comment>
<keyword evidence="3" id="KW-1185">Reference proteome</keyword>
<evidence type="ECO:0000313" key="2">
    <source>
        <dbReference type="EMBL" id="KAL0061887.1"/>
    </source>
</evidence>
<proteinExistence type="predicted"/>
<organism evidence="2 3">
    <name type="scientific">Marasmius tenuissimus</name>
    <dbReference type="NCBI Taxonomy" id="585030"/>
    <lineage>
        <taxon>Eukaryota</taxon>
        <taxon>Fungi</taxon>
        <taxon>Dikarya</taxon>
        <taxon>Basidiomycota</taxon>
        <taxon>Agaricomycotina</taxon>
        <taxon>Agaricomycetes</taxon>
        <taxon>Agaricomycetidae</taxon>
        <taxon>Agaricales</taxon>
        <taxon>Marasmiineae</taxon>
        <taxon>Marasmiaceae</taxon>
        <taxon>Marasmius</taxon>
    </lineage>
</organism>
<sequence length="292" mass="32783">MLSSPGMEEHVRTEGPSGDRHAAGTQVVHRKRGPKKNRKKTKKRGPDKKAMEDGWIWQPKVLFTRIDLSSQKQLAYDKECNHVQSFHAWTERDCWQECVKKLEANFRNCIRHFTKMKTVWDMAGSSADSPGHQAYAQRQASMFKRLQTDAETLLAQLGIELELPLGEILADCVAQDRCQTLAEDEATIKKLLEEAEAERDCLREALGPDGDESETVDKERQTDIDDEESEMDNGNTSDNEGETPSDTSGHGHGQVREVEVRVEVGAVVEQIREAGEDEAQHAVEVEVTGQAE</sequence>
<feature type="region of interest" description="Disordered" evidence="1">
    <location>
        <begin position="1"/>
        <end position="51"/>
    </location>
</feature>
<name>A0ABR2ZNC2_9AGAR</name>
<accession>A0ABR2ZNC2</accession>
<feature type="region of interest" description="Disordered" evidence="1">
    <location>
        <begin position="204"/>
        <end position="292"/>
    </location>
</feature>
<reference evidence="2 3" key="1">
    <citation type="submission" date="2024-05" db="EMBL/GenBank/DDBJ databases">
        <title>A draft genome resource for the thread blight pathogen Marasmius tenuissimus strain MS-2.</title>
        <authorList>
            <person name="Yulfo-Soto G.E."/>
            <person name="Baruah I.K."/>
            <person name="Amoako-Attah I."/>
            <person name="Bukari Y."/>
            <person name="Meinhardt L.W."/>
            <person name="Bailey B.A."/>
            <person name="Cohen S.P."/>
        </authorList>
    </citation>
    <scope>NUCLEOTIDE SEQUENCE [LARGE SCALE GENOMIC DNA]</scope>
    <source>
        <strain evidence="2 3">MS-2</strain>
    </source>
</reference>
<evidence type="ECO:0000256" key="1">
    <source>
        <dbReference type="SAM" id="MobiDB-lite"/>
    </source>
</evidence>
<gene>
    <name evidence="2" type="ORF">AAF712_011263</name>
</gene>
<dbReference type="EMBL" id="JBBXMP010000120">
    <property type="protein sequence ID" value="KAL0061887.1"/>
    <property type="molecule type" value="Genomic_DNA"/>
</dbReference>
<feature type="compositionally biased region" description="Basic and acidic residues" evidence="1">
    <location>
        <begin position="7"/>
        <end position="22"/>
    </location>
</feature>